<evidence type="ECO:0000313" key="1">
    <source>
        <dbReference type="EMBL" id="EFV12278.2"/>
    </source>
</evidence>
<sequence length="105" mass="10517">MVTVESAIGLASILFVLFGSALALLAVGDHIRCVDAAREAARLAARGDLGHARSTAQRIGPRGAEISIDEGADSVVATVTFKAPLLASVDLGAQAVAAIEPVAGP</sequence>
<dbReference type="InterPro" id="IPR049790">
    <property type="entry name" value="Rv3655c/TadE"/>
</dbReference>
<protein>
    <recommendedName>
        <fullName evidence="3">Pilus assembly protein TadE</fullName>
    </recommendedName>
</protein>
<dbReference type="HOGENOM" id="CLU_116311_1_1_11"/>
<comment type="caution">
    <text evidence="1">The sequence shown here is derived from an EMBL/GenBank/DDBJ whole genome shotgun (WGS) entry which is preliminary data.</text>
</comment>
<dbReference type="NCBIfam" id="NF041390">
    <property type="entry name" value="TadE_Rv3655c"/>
    <property type="match status" value="1"/>
</dbReference>
<organism evidence="1 2">
    <name type="scientific">Segniliparus rugosus (strain ATCC BAA-974 / DSM 45345 / CCUG 50838 / CIP 108380 / JCM 13579 / CDC 945)</name>
    <dbReference type="NCBI Taxonomy" id="679197"/>
    <lineage>
        <taxon>Bacteria</taxon>
        <taxon>Bacillati</taxon>
        <taxon>Actinomycetota</taxon>
        <taxon>Actinomycetes</taxon>
        <taxon>Mycobacteriales</taxon>
        <taxon>Segniliparaceae</taxon>
        <taxon>Segniliparus</taxon>
    </lineage>
</organism>
<dbReference type="AlphaFoldDB" id="E5XTS5"/>
<dbReference type="Proteomes" id="UP000004816">
    <property type="component" value="Unassembled WGS sequence"/>
</dbReference>
<dbReference type="OrthoDB" id="9889693at2"/>
<reference evidence="1 2" key="1">
    <citation type="journal article" date="2011" name="Stand. Genomic Sci.">
        <title>High quality draft genome sequence of Segniliparus rugosus CDC 945(T)= (ATCC BAA-974(T)).</title>
        <authorList>
            <person name="Earl A.M."/>
            <person name="Desjardins C.A."/>
            <person name="Fitzgerald M.G."/>
            <person name="Arachchi H.M."/>
            <person name="Zeng Q."/>
            <person name="Mehta T."/>
            <person name="Griggs A."/>
            <person name="Birren B.W."/>
            <person name="Toney N.C."/>
            <person name="Carr J."/>
            <person name="Posey J."/>
            <person name="Butler W.R."/>
        </authorList>
    </citation>
    <scope>NUCLEOTIDE SEQUENCE [LARGE SCALE GENOMIC DNA]</scope>
    <source>
        <strain evidence="2">ATCC BAA-974 / DSM 45345 / CCUG 50838 / CIP 108380 / JCM 13579 / CDC 945</strain>
    </source>
</reference>
<keyword evidence="2" id="KW-1185">Reference proteome</keyword>
<name>E5XTS5_SEGRC</name>
<proteinExistence type="predicted"/>
<accession>E5XTS5</accession>
<evidence type="ECO:0000313" key="2">
    <source>
        <dbReference type="Proteomes" id="UP000004816"/>
    </source>
</evidence>
<dbReference type="STRING" id="679197.HMPREF9336_02897"/>
<gene>
    <name evidence="1" type="ORF">HMPREF9336_02897</name>
</gene>
<dbReference type="EMBL" id="ACZI02000001">
    <property type="protein sequence ID" value="EFV12278.2"/>
    <property type="molecule type" value="Genomic_DNA"/>
</dbReference>
<evidence type="ECO:0008006" key="3">
    <source>
        <dbReference type="Google" id="ProtNLM"/>
    </source>
</evidence>